<accession>A0A1G2S8A5</accession>
<dbReference type="EMBL" id="MHUT01000009">
    <property type="protein sequence ID" value="OHA81353.1"/>
    <property type="molecule type" value="Genomic_DNA"/>
</dbReference>
<comment type="caution">
    <text evidence="2">The sequence shown here is derived from an EMBL/GenBank/DDBJ whole genome shotgun (WGS) entry which is preliminary data.</text>
</comment>
<feature type="transmembrane region" description="Helical" evidence="1">
    <location>
        <begin position="61"/>
        <end position="83"/>
    </location>
</feature>
<dbReference type="Proteomes" id="UP000179118">
    <property type="component" value="Unassembled WGS sequence"/>
</dbReference>
<proteinExistence type="predicted"/>
<protein>
    <submittedName>
        <fullName evidence="2">Uncharacterized protein</fullName>
    </submittedName>
</protein>
<dbReference type="Pfam" id="PF03083">
    <property type="entry name" value="MtN3_slv"/>
    <property type="match status" value="1"/>
</dbReference>
<keyword evidence="1" id="KW-1133">Transmembrane helix</keyword>
<keyword evidence="1" id="KW-0812">Transmembrane</keyword>
<keyword evidence="1" id="KW-0472">Membrane</keyword>
<dbReference type="GO" id="GO:0016020">
    <property type="term" value="C:membrane"/>
    <property type="evidence" value="ECO:0007669"/>
    <property type="project" value="InterPro"/>
</dbReference>
<dbReference type="InterPro" id="IPR004316">
    <property type="entry name" value="SWEET_rpt"/>
</dbReference>
<reference evidence="2 3" key="1">
    <citation type="journal article" date="2016" name="Nat. Commun.">
        <title>Thousands of microbial genomes shed light on interconnected biogeochemical processes in an aquifer system.</title>
        <authorList>
            <person name="Anantharaman K."/>
            <person name="Brown C.T."/>
            <person name="Hug L.A."/>
            <person name="Sharon I."/>
            <person name="Castelle C.J."/>
            <person name="Probst A.J."/>
            <person name="Thomas B.C."/>
            <person name="Singh A."/>
            <person name="Wilkins M.J."/>
            <person name="Karaoz U."/>
            <person name="Brodie E.L."/>
            <person name="Williams K.H."/>
            <person name="Hubbard S.S."/>
            <person name="Banfield J.F."/>
        </authorList>
    </citation>
    <scope>NUCLEOTIDE SEQUENCE [LARGE SCALE GENOMIC DNA]</scope>
</reference>
<evidence type="ECO:0000256" key="1">
    <source>
        <dbReference type="SAM" id="Phobius"/>
    </source>
</evidence>
<evidence type="ECO:0000313" key="2">
    <source>
        <dbReference type="EMBL" id="OHA81353.1"/>
    </source>
</evidence>
<dbReference type="AlphaFoldDB" id="A0A1G2S8A5"/>
<feature type="transmembrane region" description="Helical" evidence="1">
    <location>
        <begin position="6"/>
        <end position="23"/>
    </location>
</feature>
<feature type="transmembrane region" description="Helical" evidence="1">
    <location>
        <begin position="35"/>
        <end position="55"/>
    </location>
</feature>
<name>A0A1G2S8A5_9BACT</name>
<evidence type="ECO:0000313" key="3">
    <source>
        <dbReference type="Proteomes" id="UP000179118"/>
    </source>
</evidence>
<gene>
    <name evidence="2" type="ORF">A3D51_02130</name>
</gene>
<sequence>MILGYITITLSILVTCIGMTSQVKKNYSRKSTEGLSSIYFILLAVSYSFWMFYGFSKNDYVLIIPGIAGAMMSYIIVFQIQYYKARR</sequence>
<organism evidence="2 3">
    <name type="scientific">Candidatus Yonathbacteria bacterium RIFCSPHIGHO2_02_FULL_44_14</name>
    <dbReference type="NCBI Taxonomy" id="1802724"/>
    <lineage>
        <taxon>Bacteria</taxon>
        <taxon>Candidatus Yonathiibacteriota</taxon>
    </lineage>
</organism>
<dbReference type="Gene3D" id="1.20.1280.290">
    <property type="match status" value="1"/>
</dbReference>